<organism evidence="1 2">
    <name type="scientific">Paractinoplanes toevensis</name>
    <dbReference type="NCBI Taxonomy" id="571911"/>
    <lineage>
        <taxon>Bacteria</taxon>
        <taxon>Bacillati</taxon>
        <taxon>Actinomycetota</taxon>
        <taxon>Actinomycetes</taxon>
        <taxon>Micromonosporales</taxon>
        <taxon>Micromonosporaceae</taxon>
        <taxon>Paractinoplanes</taxon>
    </lineage>
</organism>
<sequence>MSGLDLGSQARRFAQVLQDVLNRTVCDNAQVNAVINNKTKSAHIGTRLSRTDFMTDKVQMRSRARTKIWLDVSSVWYRNDEGFLTARSTYCGVYLGDAHEQLLLHYDYEREKDLYTEAHIQVAGTHPALERMLEEVGRSGDHMKDLHLPVGGRRLRPSLEDLLESLIAERLLDPKSGYEKVLNDSRRDYRIKQISALVRSNQETAAAALRSAGWEVTKKSEEGFFSGFRKHRGR</sequence>
<dbReference type="AlphaFoldDB" id="A0A919WBL7"/>
<dbReference type="RefSeq" id="WP_213012789.1">
    <property type="nucleotide sequence ID" value="NZ_BOQN01000134.1"/>
</dbReference>
<comment type="caution">
    <text evidence="1">The sequence shown here is derived from an EMBL/GenBank/DDBJ whole genome shotgun (WGS) entry which is preliminary data.</text>
</comment>
<evidence type="ECO:0000313" key="2">
    <source>
        <dbReference type="Proteomes" id="UP000677082"/>
    </source>
</evidence>
<gene>
    <name evidence="1" type="ORF">Ato02nite_089280</name>
</gene>
<dbReference type="EMBL" id="BOQN01000134">
    <property type="protein sequence ID" value="GIM97135.1"/>
    <property type="molecule type" value="Genomic_DNA"/>
</dbReference>
<accession>A0A919WBL7</accession>
<protein>
    <submittedName>
        <fullName evidence="1">Uncharacterized protein</fullName>
    </submittedName>
</protein>
<name>A0A919WBL7_9ACTN</name>
<evidence type="ECO:0000313" key="1">
    <source>
        <dbReference type="EMBL" id="GIM97135.1"/>
    </source>
</evidence>
<dbReference type="Proteomes" id="UP000677082">
    <property type="component" value="Unassembled WGS sequence"/>
</dbReference>
<proteinExistence type="predicted"/>
<reference evidence="1 2" key="1">
    <citation type="submission" date="2021-03" db="EMBL/GenBank/DDBJ databases">
        <title>Whole genome shotgun sequence of Actinoplanes toevensis NBRC 105298.</title>
        <authorList>
            <person name="Komaki H."/>
            <person name="Tamura T."/>
        </authorList>
    </citation>
    <scope>NUCLEOTIDE SEQUENCE [LARGE SCALE GENOMIC DNA]</scope>
    <source>
        <strain evidence="1 2">NBRC 105298</strain>
    </source>
</reference>
<keyword evidence="2" id="KW-1185">Reference proteome</keyword>